<dbReference type="RefSeq" id="WP_284300029.1">
    <property type="nucleotide sequence ID" value="NZ_BSVA01000001.1"/>
</dbReference>
<reference evidence="5" key="1">
    <citation type="journal article" date="2019" name="Int. J. Syst. Evol. Microbiol.">
        <title>The Global Catalogue of Microorganisms (GCM) 10K type strain sequencing project: providing services to taxonomists for standard genome sequencing and annotation.</title>
        <authorList>
            <consortium name="The Broad Institute Genomics Platform"/>
            <consortium name="The Broad Institute Genome Sequencing Center for Infectious Disease"/>
            <person name="Wu L."/>
            <person name="Ma J."/>
        </authorList>
    </citation>
    <scope>NUCLEOTIDE SEQUENCE [LARGE SCALE GENOMIC DNA]</scope>
    <source>
        <strain evidence="5">NBRC 108755</strain>
    </source>
</reference>
<dbReference type="Pfam" id="PF04977">
    <property type="entry name" value="DivIC"/>
    <property type="match status" value="1"/>
</dbReference>
<evidence type="ECO:0008006" key="6">
    <source>
        <dbReference type="Google" id="ProtNLM"/>
    </source>
</evidence>
<dbReference type="Proteomes" id="UP001157069">
    <property type="component" value="Unassembled WGS sequence"/>
</dbReference>
<dbReference type="InterPro" id="IPR007060">
    <property type="entry name" value="FtsL/DivIC"/>
</dbReference>
<gene>
    <name evidence="4" type="ORF">GCM10025869_21260</name>
</gene>
<keyword evidence="3" id="KW-0472">Membrane</keyword>
<sequence>MSPKTRTERVPVAMAEPSRAAAWLRNFRMSGFALTVLGLIVAALVVLAPQLKTLVEQRQQIAQLEQRVHDAKDDLDDLDAEVARWGDPAYVEAQARDRLYYVYPGDVTYLLLDDDGTPVVDDQQPISDQLQATEVDWMTAFLSSVYTAGSTSATPEQLDGQLDSPVQGAGTTEGSSG</sequence>
<organism evidence="4 5">
    <name type="scientific">Homoserinibacter gongjuensis</name>
    <dbReference type="NCBI Taxonomy" id="1162968"/>
    <lineage>
        <taxon>Bacteria</taxon>
        <taxon>Bacillati</taxon>
        <taxon>Actinomycetota</taxon>
        <taxon>Actinomycetes</taxon>
        <taxon>Micrococcales</taxon>
        <taxon>Microbacteriaceae</taxon>
        <taxon>Homoserinibacter</taxon>
    </lineage>
</organism>
<dbReference type="EMBL" id="BSVA01000001">
    <property type="protein sequence ID" value="GMA91597.1"/>
    <property type="molecule type" value="Genomic_DNA"/>
</dbReference>
<keyword evidence="3" id="KW-0812">Transmembrane</keyword>
<comment type="caution">
    <text evidence="4">The sequence shown here is derived from an EMBL/GenBank/DDBJ whole genome shotgun (WGS) entry which is preliminary data.</text>
</comment>
<feature type="transmembrane region" description="Helical" evidence="3">
    <location>
        <begin position="27"/>
        <end position="48"/>
    </location>
</feature>
<accession>A0ABQ6JV77</accession>
<evidence type="ECO:0000313" key="4">
    <source>
        <dbReference type="EMBL" id="GMA91597.1"/>
    </source>
</evidence>
<evidence type="ECO:0000256" key="1">
    <source>
        <dbReference type="SAM" id="Coils"/>
    </source>
</evidence>
<keyword evidence="3" id="KW-1133">Transmembrane helix</keyword>
<protein>
    <recommendedName>
        <fullName evidence="6">Cell division protein FtsB</fullName>
    </recommendedName>
</protein>
<feature type="coiled-coil region" evidence="1">
    <location>
        <begin position="54"/>
        <end position="81"/>
    </location>
</feature>
<feature type="region of interest" description="Disordered" evidence="2">
    <location>
        <begin position="152"/>
        <end position="177"/>
    </location>
</feature>
<evidence type="ECO:0000256" key="3">
    <source>
        <dbReference type="SAM" id="Phobius"/>
    </source>
</evidence>
<proteinExistence type="predicted"/>
<evidence type="ECO:0000313" key="5">
    <source>
        <dbReference type="Proteomes" id="UP001157069"/>
    </source>
</evidence>
<name>A0ABQ6JV77_9MICO</name>
<keyword evidence="1" id="KW-0175">Coiled coil</keyword>
<evidence type="ECO:0000256" key="2">
    <source>
        <dbReference type="SAM" id="MobiDB-lite"/>
    </source>
</evidence>
<keyword evidence="5" id="KW-1185">Reference proteome</keyword>